<organism evidence="1 2">
    <name type="scientific">Fibrella aquatilis</name>
    <dbReference type="NCBI Taxonomy" id="2817059"/>
    <lineage>
        <taxon>Bacteria</taxon>
        <taxon>Pseudomonadati</taxon>
        <taxon>Bacteroidota</taxon>
        <taxon>Cytophagia</taxon>
        <taxon>Cytophagales</taxon>
        <taxon>Spirosomataceae</taxon>
        <taxon>Fibrella</taxon>
    </lineage>
</organism>
<dbReference type="Proteomes" id="UP000664795">
    <property type="component" value="Unassembled WGS sequence"/>
</dbReference>
<sequence>MITSDALAFALQRTWLADADPLTELSDDTTTRLVDYLLVGGPSATLPHFYEQRILEKLQIAPLSPTLGQHLQARLAGTQPDWQTEQTGFSAETLDALSRDALAPTSVPIMRMKRLVSFLQLSLDEAIMAIRETAYYFQKQRLPDVAMAYGRVASDAALTVTGGSSDGLLFESDEALQVYLDRLSQELTTDNHVH</sequence>
<name>A0A939JVR5_9BACT</name>
<comment type="caution">
    <text evidence="1">The sequence shown here is derived from an EMBL/GenBank/DDBJ whole genome shotgun (WGS) entry which is preliminary data.</text>
</comment>
<evidence type="ECO:0000313" key="1">
    <source>
        <dbReference type="EMBL" id="MBO0931132.1"/>
    </source>
</evidence>
<dbReference type="EMBL" id="JAFMYU010000005">
    <property type="protein sequence ID" value="MBO0931132.1"/>
    <property type="molecule type" value="Genomic_DNA"/>
</dbReference>
<proteinExistence type="predicted"/>
<keyword evidence="2" id="KW-1185">Reference proteome</keyword>
<gene>
    <name evidence="1" type="ORF">J2I48_09020</name>
</gene>
<protein>
    <submittedName>
        <fullName evidence="1">Uncharacterized protein</fullName>
    </submittedName>
</protein>
<accession>A0A939JVR5</accession>
<evidence type="ECO:0000313" key="2">
    <source>
        <dbReference type="Proteomes" id="UP000664795"/>
    </source>
</evidence>
<reference evidence="1 2" key="1">
    <citation type="submission" date="2021-03" db="EMBL/GenBank/DDBJ databases">
        <title>Fibrella sp. HMF5036 genome sequencing and assembly.</title>
        <authorList>
            <person name="Kang H."/>
            <person name="Kim H."/>
            <person name="Bae S."/>
            <person name="Joh K."/>
        </authorList>
    </citation>
    <scope>NUCLEOTIDE SEQUENCE [LARGE SCALE GENOMIC DNA]</scope>
    <source>
        <strain evidence="1 2">HMF5036</strain>
    </source>
</reference>
<dbReference type="AlphaFoldDB" id="A0A939JVR5"/>
<dbReference type="RefSeq" id="WP_207335086.1">
    <property type="nucleotide sequence ID" value="NZ_JAFMYU010000005.1"/>
</dbReference>